<dbReference type="Pfam" id="PF00339">
    <property type="entry name" value="Arrestin_N"/>
    <property type="match status" value="1"/>
</dbReference>
<dbReference type="Gene3D" id="2.60.40.640">
    <property type="match status" value="2"/>
</dbReference>
<sequence>MFGETFKNFNISFAALNERNTLTSGDVITGNISFDLTSETKITSIIMTLTGAANVHWAASKRVNNHRSRGRNRRTQTRHYSAKLDFFNLKNIIALQHSGTDGTAKLPPGTHVYPFACQIPQGNFPSTFHGVHGKIVYSMTVSIDRPWSLSKDFVTELNFVNRINTNQPELQVPLSGTNSKTLCCLWCASGPITVTVTLEKKAFVPGETVRIICVFSNGSSRTATPKAKLQQKQVVYTHNKAHHKVVQKSLMFVTGQPVSAPISDMHTEMMLTIPNTTPLTISNCSILKVDYTIEVSLSVRASSDLKVLFPIILCDTPVQSLSSTY</sequence>
<keyword evidence="4" id="KW-1185">Reference proteome</keyword>
<protein>
    <recommendedName>
        <fullName evidence="2">Arrestin C-terminal-like domain-containing protein</fullName>
    </recommendedName>
</protein>
<evidence type="ECO:0000313" key="4">
    <source>
        <dbReference type="Proteomes" id="UP001314229"/>
    </source>
</evidence>
<dbReference type="SUPFAM" id="SSF81296">
    <property type="entry name" value="E set domains"/>
    <property type="match status" value="2"/>
</dbReference>
<dbReference type="PANTHER" id="PTHR11188">
    <property type="entry name" value="ARRESTIN DOMAIN CONTAINING PROTEIN"/>
    <property type="match status" value="1"/>
</dbReference>
<dbReference type="Pfam" id="PF02752">
    <property type="entry name" value="Arrestin_C"/>
    <property type="match status" value="1"/>
</dbReference>
<dbReference type="EMBL" id="CAWUFR010000159">
    <property type="protein sequence ID" value="CAK6970489.1"/>
    <property type="molecule type" value="Genomic_DNA"/>
</dbReference>
<feature type="domain" description="Arrestin C-terminal-like" evidence="2">
    <location>
        <begin position="188"/>
        <end position="318"/>
    </location>
</feature>
<comment type="caution">
    <text evidence="3">The sequence shown here is derived from an EMBL/GenBank/DDBJ whole genome shotgun (WGS) entry which is preliminary data.</text>
</comment>
<dbReference type="PANTHER" id="PTHR11188:SF135">
    <property type="entry name" value="ARRESTIN DOMAIN CONTAINING 3-LIKE-RELATED"/>
    <property type="match status" value="1"/>
</dbReference>
<dbReference type="Proteomes" id="UP001314229">
    <property type="component" value="Unassembled WGS sequence"/>
</dbReference>
<dbReference type="AlphaFoldDB" id="A0AAV1PIV3"/>
<organism evidence="3 4">
    <name type="scientific">Scomber scombrus</name>
    <name type="common">Atlantic mackerel</name>
    <name type="synonym">Scomber vernalis</name>
    <dbReference type="NCBI Taxonomy" id="13677"/>
    <lineage>
        <taxon>Eukaryota</taxon>
        <taxon>Metazoa</taxon>
        <taxon>Chordata</taxon>
        <taxon>Craniata</taxon>
        <taxon>Vertebrata</taxon>
        <taxon>Euteleostomi</taxon>
        <taxon>Actinopterygii</taxon>
        <taxon>Neopterygii</taxon>
        <taxon>Teleostei</taxon>
        <taxon>Neoteleostei</taxon>
        <taxon>Acanthomorphata</taxon>
        <taxon>Pelagiaria</taxon>
        <taxon>Scombriformes</taxon>
        <taxon>Scombridae</taxon>
        <taxon>Scomber</taxon>
    </lineage>
</organism>
<reference evidence="3 4" key="1">
    <citation type="submission" date="2024-01" db="EMBL/GenBank/DDBJ databases">
        <authorList>
            <person name="Alioto T."/>
            <person name="Alioto T."/>
            <person name="Gomez Garrido J."/>
        </authorList>
    </citation>
    <scope>NUCLEOTIDE SEQUENCE [LARGE SCALE GENOMIC DNA]</scope>
</reference>
<dbReference type="GO" id="GO:0005737">
    <property type="term" value="C:cytoplasm"/>
    <property type="evidence" value="ECO:0007669"/>
    <property type="project" value="TreeGrafter"/>
</dbReference>
<dbReference type="SMART" id="SM01017">
    <property type="entry name" value="Arrestin_C"/>
    <property type="match status" value="1"/>
</dbReference>
<dbReference type="InterPro" id="IPR011021">
    <property type="entry name" value="Arrestin-like_N"/>
</dbReference>
<dbReference type="GO" id="GO:0005886">
    <property type="term" value="C:plasma membrane"/>
    <property type="evidence" value="ECO:0007669"/>
    <property type="project" value="TreeGrafter"/>
</dbReference>
<evidence type="ECO:0000259" key="2">
    <source>
        <dbReference type="SMART" id="SM01017"/>
    </source>
</evidence>
<accession>A0AAV1PIV3</accession>
<proteinExistence type="inferred from homology"/>
<name>A0AAV1PIV3_SCOSC</name>
<dbReference type="InterPro" id="IPR014752">
    <property type="entry name" value="Arrestin-like_C"/>
</dbReference>
<comment type="similarity">
    <text evidence="1">Belongs to the arrestin family.</text>
</comment>
<dbReference type="InterPro" id="IPR011022">
    <property type="entry name" value="Arrestin_C-like"/>
</dbReference>
<dbReference type="InterPro" id="IPR050357">
    <property type="entry name" value="Arrestin_domain-protein"/>
</dbReference>
<evidence type="ECO:0000256" key="1">
    <source>
        <dbReference type="ARBA" id="ARBA00005298"/>
    </source>
</evidence>
<evidence type="ECO:0000313" key="3">
    <source>
        <dbReference type="EMBL" id="CAK6970489.1"/>
    </source>
</evidence>
<dbReference type="InterPro" id="IPR014756">
    <property type="entry name" value="Ig_E-set"/>
</dbReference>
<dbReference type="GO" id="GO:0007399">
    <property type="term" value="P:nervous system development"/>
    <property type="evidence" value="ECO:0007669"/>
    <property type="project" value="UniProtKB-ARBA"/>
</dbReference>
<gene>
    <name evidence="3" type="ORF">FSCOSCO3_A037957</name>
</gene>
<dbReference type="GO" id="GO:0015031">
    <property type="term" value="P:protein transport"/>
    <property type="evidence" value="ECO:0007669"/>
    <property type="project" value="TreeGrafter"/>
</dbReference>